<proteinExistence type="predicted"/>
<evidence type="ECO:0000313" key="3">
    <source>
        <dbReference type="Proteomes" id="UP001140502"/>
    </source>
</evidence>
<evidence type="ECO:0000313" key="2">
    <source>
        <dbReference type="EMBL" id="KAJ4316486.1"/>
    </source>
</evidence>
<dbReference type="Pfam" id="PF02661">
    <property type="entry name" value="Fic"/>
    <property type="match status" value="1"/>
</dbReference>
<dbReference type="PROSITE" id="PS51459">
    <property type="entry name" value="FIDO"/>
    <property type="match status" value="1"/>
</dbReference>
<dbReference type="GO" id="GO:0016301">
    <property type="term" value="F:kinase activity"/>
    <property type="evidence" value="ECO:0007669"/>
    <property type="project" value="InterPro"/>
</dbReference>
<dbReference type="Gene3D" id="1.20.120.1870">
    <property type="entry name" value="Fic/DOC protein, Fido domain"/>
    <property type="match status" value="1"/>
</dbReference>
<keyword evidence="3" id="KW-1185">Reference proteome</keyword>
<gene>
    <name evidence="2" type="ORF">N0V84_007842</name>
</gene>
<sequence length="123" mass="13553">MSFSRGSRALRFLGANQIAALYEVHVLRRGPTQPTMLQSAADSPLNNCHYGEKDVFRLAGILAERIILNHSFSDGNKRAAFLAADMFLKINGFRLHKSQFASDEVNEAMKSVAKPVASITSEI</sequence>
<organism evidence="2 3">
    <name type="scientific">Fusarium piperis</name>
    <dbReference type="NCBI Taxonomy" id="1435070"/>
    <lineage>
        <taxon>Eukaryota</taxon>
        <taxon>Fungi</taxon>
        <taxon>Dikarya</taxon>
        <taxon>Ascomycota</taxon>
        <taxon>Pezizomycotina</taxon>
        <taxon>Sordariomycetes</taxon>
        <taxon>Hypocreomycetidae</taxon>
        <taxon>Hypocreales</taxon>
        <taxon>Nectriaceae</taxon>
        <taxon>Fusarium</taxon>
        <taxon>Fusarium solani species complex</taxon>
    </lineage>
</organism>
<name>A0A9W8W9B8_9HYPO</name>
<dbReference type="PANTHER" id="PTHR39426">
    <property type="entry name" value="HOMOLOGY TO DEATH-ON-CURING PROTEIN OF PHAGE P1"/>
    <property type="match status" value="1"/>
</dbReference>
<reference evidence="2" key="1">
    <citation type="submission" date="2022-10" db="EMBL/GenBank/DDBJ databases">
        <title>Tapping the CABI collections for fungal endophytes: first genome assemblies for Collariella, Neodidymelliopsis, Ascochyta clinopodiicola, Didymella pomorum, Didymosphaeria variabile, Neocosmospora piperis and Neocucurbitaria cava.</title>
        <authorList>
            <person name="Hill R."/>
        </authorList>
    </citation>
    <scope>NUCLEOTIDE SEQUENCE</scope>
    <source>
        <strain evidence="2">IMI 366586</strain>
    </source>
</reference>
<dbReference type="Proteomes" id="UP001140502">
    <property type="component" value="Unassembled WGS sequence"/>
</dbReference>
<dbReference type="EMBL" id="JAPEUR010000180">
    <property type="protein sequence ID" value="KAJ4316486.1"/>
    <property type="molecule type" value="Genomic_DNA"/>
</dbReference>
<feature type="domain" description="Fido" evidence="1">
    <location>
        <begin position="1"/>
        <end position="123"/>
    </location>
</feature>
<dbReference type="InterPro" id="IPR036597">
    <property type="entry name" value="Fido-like_dom_sf"/>
</dbReference>
<evidence type="ECO:0000259" key="1">
    <source>
        <dbReference type="PROSITE" id="PS51459"/>
    </source>
</evidence>
<dbReference type="OrthoDB" id="3049701at2759"/>
<dbReference type="InterPro" id="IPR003812">
    <property type="entry name" value="Fido"/>
</dbReference>
<dbReference type="InterPro" id="IPR006440">
    <property type="entry name" value="Doc"/>
</dbReference>
<accession>A0A9W8W9B8</accession>
<dbReference type="AlphaFoldDB" id="A0A9W8W9B8"/>
<dbReference type="SUPFAM" id="SSF140931">
    <property type="entry name" value="Fic-like"/>
    <property type="match status" value="1"/>
</dbReference>
<dbReference type="NCBIfam" id="TIGR01550">
    <property type="entry name" value="DOC_P1"/>
    <property type="match status" value="1"/>
</dbReference>
<comment type="caution">
    <text evidence="2">The sequence shown here is derived from an EMBL/GenBank/DDBJ whole genome shotgun (WGS) entry which is preliminary data.</text>
</comment>
<dbReference type="InterPro" id="IPR053737">
    <property type="entry name" value="Type_II_TA_Toxin"/>
</dbReference>
<protein>
    <recommendedName>
        <fullName evidence="1">Fido domain-containing protein</fullName>
    </recommendedName>
</protein>
<dbReference type="PANTHER" id="PTHR39426:SF1">
    <property type="entry name" value="HOMOLOGY TO DEATH-ON-CURING PROTEIN OF PHAGE P1"/>
    <property type="match status" value="1"/>
</dbReference>